<evidence type="ECO:0000313" key="2">
    <source>
        <dbReference type="Proteomes" id="UP001174909"/>
    </source>
</evidence>
<comment type="caution">
    <text evidence="1">The sequence shown here is derived from an EMBL/GenBank/DDBJ whole genome shotgun (WGS) entry which is preliminary data.</text>
</comment>
<dbReference type="Proteomes" id="UP001174909">
    <property type="component" value="Unassembled WGS sequence"/>
</dbReference>
<reference evidence="1" key="1">
    <citation type="submission" date="2023-03" db="EMBL/GenBank/DDBJ databases">
        <authorList>
            <person name="Steffen K."/>
            <person name="Cardenas P."/>
        </authorList>
    </citation>
    <scope>NUCLEOTIDE SEQUENCE</scope>
</reference>
<dbReference type="AlphaFoldDB" id="A0AA35XJR0"/>
<proteinExistence type="predicted"/>
<sequence length="114" mass="12139">MLPVTCSILPSSADVFSLTIRRLSPLHFRRALRLSLQLSAECREAVIQVDDIRVVPGVLESYVSTEVEGHNVSVSVGSIPSDVSVQTGLLQDLISVVGSEYASPQSTTLVGSAE</sequence>
<protein>
    <submittedName>
        <fullName evidence="1">Uncharacterized protein</fullName>
    </submittedName>
</protein>
<accession>A0AA35XJR0</accession>
<gene>
    <name evidence="1" type="ORF">GBAR_LOCUS29257</name>
</gene>
<name>A0AA35XJR0_GEOBA</name>
<organism evidence="1 2">
    <name type="scientific">Geodia barretti</name>
    <name type="common">Barrett's horny sponge</name>
    <dbReference type="NCBI Taxonomy" id="519541"/>
    <lineage>
        <taxon>Eukaryota</taxon>
        <taxon>Metazoa</taxon>
        <taxon>Porifera</taxon>
        <taxon>Demospongiae</taxon>
        <taxon>Heteroscleromorpha</taxon>
        <taxon>Tetractinellida</taxon>
        <taxon>Astrophorina</taxon>
        <taxon>Geodiidae</taxon>
        <taxon>Geodia</taxon>
    </lineage>
</organism>
<keyword evidence="2" id="KW-1185">Reference proteome</keyword>
<evidence type="ECO:0000313" key="1">
    <source>
        <dbReference type="EMBL" id="CAI8053517.1"/>
    </source>
</evidence>
<dbReference type="EMBL" id="CASHTH010004098">
    <property type="protein sequence ID" value="CAI8053517.1"/>
    <property type="molecule type" value="Genomic_DNA"/>
</dbReference>